<dbReference type="AlphaFoldDB" id="A0A1I7UZ83"/>
<keyword evidence="2" id="KW-1185">Reference proteome</keyword>
<proteinExistence type="predicted"/>
<dbReference type="Proteomes" id="UP000095282">
    <property type="component" value="Unplaced"/>
</dbReference>
<accession>A0A1I7UZ83</accession>
<dbReference type="Pfam" id="PF00646">
    <property type="entry name" value="F-box"/>
    <property type="match status" value="1"/>
</dbReference>
<evidence type="ECO:0000313" key="2">
    <source>
        <dbReference type="Proteomes" id="UP000095282"/>
    </source>
</evidence>
<evidence type="ECO:0000313" key="3">
    <source>
        <dbReference type="WBParaSite" id="Csp11.Scaffold630.g20819.t1"/>
    </source>
</evidence>
<reference evidence="3" key="1">
    <citation type="submission" date="2016-11" db="UniProtKB">
        <authorList>
            <consortium name="WormBaseParasite"/>
        </authorList>
    </citation>
    <scope>IDENTIFICATION</scope>
</reference>
<dbReference type="PROSITE" id="PS50181">
    <property type="entry name" value="FBOX"/>
    <property type="match status" value="1"/>
</dbReference>
<dbReference type="InterPro" id="IPR001810">
    <property type="entry name" value="F-box_dom"/>
</dbReference>
<dbReference type="PANTHER" id="PTHR21503">
    <property type="entry name" value="F-BOX-CONTAINING HYPOTHETICAL PROTEIN C.ELEGANS"/>
    <property type="match status" value="1"/>
</dbReference>
<organism evidence="2 3">
    <name type="scientific">Caenorhabditis tropicalis</name>
    <dbReference type="NCBI Taxonomy" id="1561998"/>
    <lineage>
        <taxon>Eukaryota</taxon>
        <taxon>Metazoa</taxon>
        <taxon>Ecdysozoa</taxon>
        <taxon>Nematoda</taxon>
        <taxon>Chromadorea</taxon>
        <taxon>Rhabditida</taxon>
        <taxon>Rhabditina</taxon>
        <taxon>Rhabditomorpha</taxon>
        <taxon>Rhabditoidea</taxon>
        <taxon>Rhabditidae</taxon>
        <taxon>Peloderinae</taxon>
        <taxon>Caenorhabditis</taxon>
    </lineage>
</organism>
<protein>
    <submittedName>
        <fullName evidence="3">F-box domain-containing protein</fullName>
    </submittedName>
</protein>
<dbReference type="WBParaSite" id="Csp11.Scaffold630.g20819.t1">
    <property type="protein sequence ID" value="Csp11.Scaffold630.g20819.t1"/>
    <property type="gene ID" value="Csp11.Scaffold630.g20819"/>
</dbReference>
<evidence type="ECO:0000259" key="1">
    <source>
        <dbReference type="PROSITE" id="PS50181"/>
    </source>
</evidence>
<feature type="domain" description="F-box" evidence="1">
    <location>
        <begin position="3"/>
        <end position="53"/>
    </location>
</feature>
<sequence>MTPLLLLQLPHVVTREIINQFELGERFILSLCSKRSQKFVRMNQSKTSKWNMCLTCEDSVLSIGVGRENVDQIVKLRRLRILLNKNQNLERILIGDRAGLFLQTRDACEVGVGSVEKSDFRFLVDYLCDIFDTRPTVIHTYPGHLWLINMYRNPMDLIHIHSTDHPLTRDEIRTTFHSCQINELQLDAEIDRGSQSIYFGLVKKIDIRNWRWTTVENFMNIAESCQEIYANTPWLIDEFIKHWMKGNMTKFRFMIIDFTVFNWNLARIFKDLEQDQIYVAQRMECVIDGRVYVIKPGTKAVRRRDGRVLGVDLTDHSLVVTVV</sequence>
<dbReference type="PANTHER" id="PTHR21503:SF8">
    <property type="entry name" value="F-BOX ASSOCIATED DOMAIN-CONTAINING PROTEIN-RELATED"/>
    <property type="match status" value="1"/>
</dbReference>
<name>A0A1I7UZ83_9PELO</name>